<dbReference type="RefSeq" id="WP_090243638.1">
    <property type="nucleotide sequence ID" value="NZ_FOQL01000004.1"/>
</dbReference>
<name>A0A1I3M6X2_9PSED</name>
<accession>A0A1I3M6X2</accession>
<dbReference type="STRING" id="425504.SAMN05216206_3188"/>
<dbReference type="OrthoDB" id="7432757at2"/>
<reference evidence="2" key="1">
    <citation type="submission" date="2016-10" db="EMBL/GenBank/DDBJ databases">
        <authorList>
            <person name="Varghese N."/>
            <person name="Submissions S."/>
        </authorList>
    </citation>
    <scope>NUCLEOTIDE SEQUENCE [LARGE SCALE GENOMIC DNA]</scope>
    <source>
        <strain evidence="2">LMG 24016</strain>
    </source>
</reference>
<organism evidence="1 2">
    <name type="scientific">Pseudomonas guineae</name>
    <dbReference type="NCBI Taxonomy" id="425504"/>
    <lineage>
        <taxon>Bacteria</taxon>
        <taxon>Pseudomonadati</taxon>
        <taxon>Pseudomonadota</taxon>
        <taxon>Gammaproteobacteria</taxon>
        <taxon>Pseudomonadales</taxon>
        <taxon>Pseudomonadaceae</taxon>
        <taxon>Pseudomonas</taxon>
    </lineage>
</organism>
<gene>
    <name evidence="1" type="ORF">SAMN05216206_3188</name>
</gene>
<evidence type="ECO:0000313" key="1">
    <source>
        <dbReference type="EMBL" id="SFI92741.1"/>
    </source>
</evidence>
<evidence type="ECO:0000313" key="2">
    <source>
        <dbReference type="Proteomes" id="UP000243606"/>
    </source>
</evidence>
<protein>
    <submittedName>
        <fullName evidence="1">Thermostable hemolysin</fullName>
    </submittedName>
</protein>
<dbReference type="InterPro" id="IPR016181">
    <property type="entry name" value="Acyl_CoA_acyltransferase"/>
</dbReference>
<keyword evidence="2" id="KW-1185">Reference proteome</keyword>
<dbReference type="Proteomes" id="UP000243606">
    <property type="component" value="Unassembled WGS sequence"/>
</dbReference>
<dbReference type="EMBL" id="FOQL01000004">
    <property type="protein sequence ID" value="SFI92741.1"/>
    <property type="molecule type" value="Genomic_DNA"/>
</dbReference>
<dbReference type="InterPro" id="IPR022050">
    <property type="entry name" value="T_hemolysin"/>
</dbReference>
<proteinExistence type="predicted"/>
<dbReference type="AlphaFoldDB" id="A0A1I3M6X2"/>
<dbReference type="SUPFAM" id="SSF55729">
    <property type="entry name" value="Acyl-CoA N-acyltransferases (Nat)"/>
    <property type="match status" value="1"/>
</dbReference>
<sequence length="229" mass="24950">MELPWVYQDTALAQIGREQPLSLYLANSASPRRAGIEAFIGERFAAQHQAHIRHFMPCLLSLEDSSGQLLGAVGLRSAGNDPLFLERYLEQPAEQVIATKKVANAPQRTQLVEVGNLAAGSPGAARLLIVALTDLLVALGYRWVTFTGTLALLNSFQRLGLTPVALGPANPDCLGDEQADWGTYYDNQPHVMAGDIYAGHQRLLQLGAYPRLAHQAFYALEDMPNVACR</sequence>
<dbReference type="Pfam" id="PF12261">
    <property type="entry name" value="T_hemolysin"/>
    <property type="match status" value="1"/>
</dbReference>